<keyword evidence="3" id="KW-1185">Reference proteome</keyword>
<reference evidence="2 3" key="1">
    <citation type="submission" date="2024-04" db="EMBL/GenBank/DDBJ databases">
        <title>draft genome sequnece of Paenibacillus filicis.</title>
        <authorList>
            <person name="Kim D.-U."/>
        </authorList>
    </citation>
    <scope>NUCLEOTIDE SEQUENCE [LARGE SCALE GENOMIC DNA]</scope>
    <source>
        <strain evidence="2 3">KACC14197</strain>
    </source>
</reference>
<keyword evidence="1" id="KW-0812">Transmembrane</keyword>
<protein>
    <submittedName>
        <fullName evidence="2">Uncharacterized protein</fullName>
    </submittedName>
</protein>
<feature type="transmembrane region" description="Helical" evidence="1">
    <location>
        <begin position="12"/>
        <end position="29"/>
    </location>
</feature>
<feature type="transmembrane region" description="Helical" evidence="1">
    <location>
        <begin position="41"/>
        <end position="60"/>
    </location>
</feature>
<keyword evidence="1" id="KW-1133">Transmembrane helix</keyword>
<name>A0ABU9DUJ6_9BACL</name>
<evidence type="ECO:0000256" key="1">
    <source>
        <dbReference type="SAM" id="Phobius"/>
    </source>
</evidence>
<dbReference type="Proteomes" id="UP001469365">
    <property type="component" value="Unassembled WGS sequence"/>
</dbReference>
<evidence type="ECO:0000313" key="3">
    <source>
        <dbReference type="Proteomes" id="UP001469365"/>
    </source>
</evidence>
<evidence type="ECO:0000313" key="2">
    <source>
        <dbReference type="EMBL" id="MEK8132545.1"/>
    </source>
</evidence>
<proteinExistence type="predicted"/>
<organism evidence="2 3">
    <name type="scientific">Paenibacillus filicis</name>
    <dbReference type="NCBI Taxonomy" id="669464"/>
    <lineage>
        <taxon>Bacteria</taxon>
        <taxon>Bacillati</taxon>
        <taxon>Bacillota</taxon>
        <taxon>Bacilli</taxon>
        <taxon>Bacillales</taxon>
        <taxon>Paenibacillaceae</taxon>
        <taxon>Paenibacillus</taxon>
    </lineage>
</organism>
<feature type="transmembrane region" description="Helical" evidence="1">
    <location>
        <begin position="66"/>
        <end position="89"/>
    </location>
</feature>
<gene>
    <name evidence="2" type="ORF">WMW72_32145</name>
</gene>
<sequence>MNWDNWSLERLVYLFVGLAYLALGLQVTLSHYRQNFHHKSMWAPVLASPVFSLAGLWLASARSAQLLTFFSLLMWVGVVIGSAGLYYHVHGVRVRVGGYTLRNFLSGPPIVMPVLYSAISVLGLLAYYWR</sequence>
<feature type="transmembrane region" description="Helical" evidence="1">
    <location>
        <begin position="110"/>
        <end position="129"/>
    </location>
</feature>
<comment type="caution">
    <text evidence="2">The sequence shown here is derived from an EMBL/GenBank/DDBJ whole genome shotgun (WGS) entry which is preliminary data.</text>
</comment>
<keyword evidence="1" id="KW-0472">Membrane</keyword>
<dbReference type="EMBL" id="JBBPCC010000032">
    <property type="protein sequence ID" value="MEK8132545.1"/>
    <property type="molecule type" value="Genomic_DNA"/>
</dbReference>
<dbReference type="RefSeq" id="WP_341419680.1">
    <property type="nucleotide sequence ID" value="NZ_JBBPCC010000032.1"/>
</dbReference>
<accession>A0ABU9DUJ6</accession>